<keyword evidence="2" id="KW-1185">Reference proteome</keyword>
<dbReference type="EMBL" id="CM045764">
    <property type="protein sequence ID" value="KAI8008504.1"/>
    <property type="molecule type" value="Genomic_DNA"/>
</dbReference>
<proteinExistence type="predicted"/>
<evidence type="ECO:0000313" key="1">
    <source>
        <dbReference type="EMBL" id="KAI8008504.1"/>
    </source>
</evidence>
<name>A0ACC0H5C9_9ERIC</name>
<sequence>MASIEIQSIDEATKIVPSDPLLGDSSEFTITEVTPPIVVPSLKDEPTDSELEGSITVGVVPISNQSNQMIDKSKVGKIKRSATKDRHTKVEGRGWRIRMPAACAVRIFQLTRELGHKSDGETVKWLLEQAEPAILEAIGTSTVPAIAVSVNGSLKIPTTPPTTTEAQATKKKRKRACTSEFIDVSDSAPAPSNFALVTTMTPQRLLPVWSVAGGGALPNAFFMIPPPRTAIAGPSNQPQIWSISVGAMPMFNVSARPVSNYVSAM</sequence>
<comment type="caution">
    <text evidence="1">The sequence shown here is derived from an EMBL/GenBank/DDBJ whole genome shotgun (WGS) entry which is preliminary data.</text>
</comment>
<dbReference type="Proteomes" id="UP001060215">
    <property type="component" value="Chromosome 7"/>
</dbReference>
<gene>
    <name evidence="1" type="ORF">LOK49_LG07G00417</name>
</gene>
<organism evidence="1 2">
    <name type="scientific">Camellia lanceoleosa</name>
    <dbReference type="NCBI Taxonomy" id="1840588"/>
    <lineage>
        <taxon>Eukaryota</taxon>
        <taxon>Viridiplantae</taxon>
        <taxon>Streptophyta</taxon>
        <taxon>Embryophyta</taxon>
        <taxon>Tracheophyta</taxon>
        <taxon>Spermatophyta</taxon>
        <taxon>Magnoliopsida</taxon>
        <taxon>eudicotyledons</taxon>
        <taxon>Gunneridae</taxon>
        <taxon>Pentapetalae</taxon>
        <taxon>asterids</taxon>
        <taxon>Ericales</taxon>
        <taxon>Theaceae</taxon>
        <taxon>Camellia</taxon>
    </lineage>
</organism>
<reference evidence="1 2" key="1">
    <citation type="journal article" date="2022" name="Plant J.">
        <title>Chromosome-level genome of Camellia lanceoleosa provides a valuable resource for understanding genome evolution and self-incompatibility.</title>
        <authorList>
            <person name="Gong W."/>
            <person name="Xiao S."/>
            <person name="Wang L."/>
            <person name="Liao Z."/>
            <person name="Chang Y."/>
            <person name="Mo W."/>
            <person name="Hu G."/>
            <person name="Li W."/>
            <person name="Zhao G."/>
            <person name="Zhu H."/>
            <person name="Hu X."/>
            <person name="Ji K."/>
            <person name="Xiang X."/>
            <person name="Song Q."/>
            <person name="Yuan D."/>
            <person name="Jin S."/>
            <person name="Zhang L."/>
        </authorList>
    </citation>
    <scope>NUCLEOTIDE SEQUENCE [LARGE SCALE GENOMIC DNA]</scope>
    <source>
        <strain evidence="1">SQ_2022a</strain>
    </source>
</reference>
<evidence type="ECO:0000313" key="2">
    <source>
        <dbReference type="Proteomes" id="UP001060215"/>
    </source>
</evidence>
<protein>
    <submittedName>
        <fullName evidence="1">Transcription factor TCP19</fullName>
    </submittedName>
</protein>
<accession>A0ACC0H5C9</accession>